<accession>A0A8J5ZQG5</accession>
<comment type="caution">
    <text evidence="1">The sequence shown here is derived from an EMBL/GenBank/DDBJ whole genome shotgun (WGS) entry which is preliminary data.</text>
</comment>
<gene>
    <name evidence="1" type="ORF">J0S82_006884</name>
</gene>
<organism evidence="1 2">
    <name type="scientific">Galemys pyrenaicus</name>
    <name type="common">Iberian desman</name>
    <name type="synonym">Pyrenean desman</name>
    <dbReference type="NCBI Taxonomy" id="202257"/>
    <lineage>
        <taxon>Eukaryota</taxon>
        <taxon>Metazoa</taxon>
        <taxon>Chordata</taxon>
        <taxon>Craniata</taxon>
        <taxon>Vertebrata</taxon>
        <taxon>Euteleostomi</taxon>
        <taxon>Mammalia</taxon>
        <taxon>Eutheria</taxon>
        <taxon>Laurasiatheria</taxon>
        <taxon>Eulipotyphla</taxon>
        <taxon>Talpidae</taxon>
        <taxon>Galemys</taxon>
    </lineage>
</organism>
<evidence type="ECO:0000313" key="1">
    <source>
        <dbReference type="EMBL" id="KAG8508383.1"/>
    </source>
</evidence>
<dbReference type="AlphaFoldDB" id="A0A8J5ZQG5"/>
<feature type="non-terminal residue" evidence="1">
    <location>
        <position position="147"/>
    </location>
</feature>
<dbReference type="Proteomes" id="UP000700334">
    <property type="component" value="Unassembled WGS sequence"/>
</dbReference>
<evidence type="ECO:0000313" key="2">
    <source>
        <dbReference type="Proteomes" id="UP000700334"/>
    </source>
</evidence>
<reference evidence="1" key="1">
    <citation type="journal article" date="2021" name="Evol. Appl.">
        <title>The genome of the Pyrenean desman and the effects of bottlenecks and inbreeding on the genomic landscape of an endangered species.</title>
        <authorList>
            <person name="Escoda L."/>
            <person name="Castresana J."/>
        </authorList>
    </citation>
    <scope>NUCLEOTIDE SEQUENCE</scope>
    <source>
        <strain evidence="1">IBE-C5619</strain>
    </source>
</reference>
<dbReference type="EMBL" id="JAGFMF010012032">
    <property type="protein sequence ID" value="KAG8508383.1"/>
    <property type="molecule type" value="Genomic_DNA"/>
</dbReference>
<name>A0A8J5ZQG5_GALPY</name>
<proteinExistence type="predicted"/>
<keyword evidence="2" id="KW-1185">Reference proteome</keyword>
<sequence length="147" mass="16203">MPGSHVHARCGQSPRGAGAIFTDNVEGRDSSMAMAYYPCAATPYEPWVTPRWSCKQERPGLFRAALCYRNQANPATRMAHSCAESLPQASRRHWRLDFILATDFLLSTQSTSIHATSIHATHLPPSTHPPILPSIRPSVHPSIHPPT</sequence>
<protein>
    <submittedName>
        <fullName evidence="1">Uncharacterized protein</fullName>
    </submittedName>
</protein>